<dbReference type="OrthoDB" id="506431at2759"/>
<protein>
    <recommendedName>
        <fullName evidence="1">Thioesterase domain-containing protein</fullName>
    </recommendedName>
</protein>
<dbReference type="InterPro" id="IPR029069">
    <property type="entry name" value="HotDog_dom_sf"/>
</dbReference>
<dbReference type="eggNOG" id="KOG4781">
    <property type="taxonomic scope" value="Eukaryota"/>
</dbReference>
<dbReference type="InterPro" id="IPR052061">
    <property type="entry name" value="PTE-AB_protein"/>
</dbReference>
<dbReference type="Proteomes" id="UP000000267">
    <property type="component" value="Unassembled WGS sequence"/>
</dbReference>
<dbReference type="SUPFAM" id="SSF54637">
    <property type="entry name" value="Thioesterase/thiol ester dehydrase-isomerase"/>
    <property type="match status" value="1"/>
</dbReference>
<dbReference type="RefSeq" id="XP_001647437.1">
    <property type="nucleotide sequence ID" value="XM_001647387.1"/>
</dbReference>
<dbReference type="InParanoid" id="A7TDV9"/>
<evidence type="ECO:0000259" key="1">
    <source>
        <dbReference type="Pfam" id="PF03061"/>
    </source>
</evidence>
<dbReference type="GeneID" id="5547937"/>
<dbReference type="FunCoup" id="A7TDV9">
    <property type="interactions" value="29"/>
</dbReference>
<feature type="domain" description="Thioesterase" evidence="1">
    <location>
        <begin position="133"/>
        <end position="200"/>
    </location>
</feature>
<dbReference type="STRING" id="436907.A7TDV9"/>
<dbReference type="InterPro" id="IPR006683">
    <property type="entry name" value="Thioestr_dom"/>
</dbReference>
<dbReference type="Pfam" id="PF03061">
    <property type="entry name" value="4HBT"/>
    <property type="match status" value="1"/>
</dbReference>
<dbReference type="PANTHER" id="PTHR47260">
    <property type="entry name" value="UPF0644 PROTEIN PB2B4.06"/>
    <property type="match status" value="1"/>
</dbReference>
<dbReference type="OMA" id="GRKCIIT"/>
<evidence type="ECO:0000313" key="3">
    <source>
        <dbReference type="Proteomes" id="UP000000267"/>
    </source>
</evidence>
<dbReference type="HOGENOM" id="CLU_052827_2_2_1"/>
<dbReference type="PhylomeDB" id="A7TDV9"/>
<organism evidence="3">
    <name type="scientific">Vanderwaltozyma polyspora (strain ATCC 22028 / DSM 70294 / BCRC 21397 / CBS 2163 / NBRC 10782 / NRRL Y-8283 / UCD 57-17)</name>
    <name type="common">Kluyveromyces polysporus</name>
    <dbReference type="NCBI Taxonomy" id="436907"/>
    <lineage>
        <taxon>Eukaryota</taxon>
        <taxon>Fungi</taxon>
        <taxon>Dikarya</taxon>
        <taxon>Ascomycota</taxon>
        <taxon>Saccharomycotina</taxon>
        <taxon>Saccharomycetes</taxon>
        <taxon>Saccharomycetales</taxon>
        <taxon>Saccharomycetaceae</taxon>
        <taxon>Vanderwaltozyma</taxon>
    </lineage>
</organism>
<dbReference type="GO" id="GO:0005743">
    <property type="term" value="C:mitochondrial inner membrane"/>
    <property type="evidence" value="ECO:0007669"/>
    <property type="project" value="EnsemblFungi"/>
</dbReference>
<sequence>MLRTFGRTVVLPTVGFTLGVGSFIKAWPDEAGAITLKDAVVPHLKSNRVIQRPDILEKISQMKLYNDLLNNPSMNHSVQSEKIPRGHLAYHVGQGELFGPNRLEIDPLIFFDEENSKLVIFYHLGKDLGNEKGNVHKGVLSLLLDEALCYCGFPKLPSKRGVTAKLHVDFTKDIPVDSTVILRADVTESKGRKCIIDGTLETVPTKSLLTGKESETGTVFAKGNCILVEPKWFKYFTWLDMF</sequence>
<reference evidence="2 3" key="1">
    <citation type="journal article" date="2007" name="Proc. Natl. Acad. Sci. U.S.A.">
        <title>Independent sorting-out of thousands of duplicated gene pairs in two yeast species descended from a whole-genome duplication.</title>
        <authorList>
            <person name="Scannell D.R."/>
            <person name="Frank A.C."/>
            <person name="Conant G.C."/>
            <person name="Byrne K.P."/>
            <person name="Woolfit M."/>
            <person name="Wolfe K.H."/>
        </authorList>
    </citation>
    <scope>NUCLEOTIDE SEQUENCE [LARGE SCALE GENOMIC DNA]</scope>
    <source>
        <strain evidence="3">ATCC 22028 / DSM 70294 / BCRC 21397 / CBS 2163 / NBRC 10782 / NRRL Y-8283 / UCD 57-17</strain>
    </source>
</reference>
<proteinExistence type="predicted"/>
<dbReference type="AlphaFoldDB" id="A7TDV9"/>
<dbReference type="Gene3D" id="3.10.129.10">
    <property type="entry name" value="Hotdog Thioesterase"/>
    <property type="match status" value="1"/>
</dbReference>
<dbReference type="CDD" id="cd03443">
    <property type="entry name" value="PaaI_thioesterase"/>
    <property type="match status" value="1"/>
</dbReference>
<name>A7TDV9_VANPO</name>
<gene>
    <name evidence="2" type="ORF">Kpol_1018p112</name>
</gene>
<evidence type="ECO:0000313" key="2">
    <source>
        <dbReference type="EMBL" id="EDO19579.1"/>
    </source>
</evidence>
<dbReference type="KEGG" id="vpo:Kpol_1018p112"/>
<dbReference type="PANTHER" id="PTHR47260:SF4">
    <property type="entry name" value="MIOREX COMPLEX COMPONENT 3"/>
    <property type="match status" value="1"/>
</dbReference>
<dbReference type="EMBL" id="DS480378">
    <property type="protein sequence ID" value="EDO19579.1"/>
    <property type="molecule type" value="Genomic_DNA"/>
</dbReference>
<accession>A7TDV9</accession>
<keyword evidence="3" id="KW-1185">Reference proteome</keyword>